<evidence type="ECO:0000256" key="1">
    <source>
        <dbReference type="ARBA" id="ARBA00022630"/>
    </source>
</evidence>
<dbReference type="PROSITE" id="PS00394">
    <property type="entry name" value="DNA_PHOTOLYASES_1_1"/>
    <property type="match status" value="1"/>
</dbReference>
<evidence type="ECO:0000313" key="9">
    <source>
        <dbReference type="Proteomes" id="UP000014184"/>
    </source>
</evidence>
<keyword evidence="9" id="KW-1185">Reference proteome</keyword>
<dbReference type="Gene3D" id="1.25.40.80">
    <property type="match status" value="1"/>
</dbReference>
<dbReference type="InterPro" id="IPR005101">
    <property type="entry name" value="Cryptochr/Photolyase_FAD-bd"/>
</dbReference>
<dbReference type="Pfam" id="PF00875">
    <property type="entry name" value="DNA_photolyase"/>
    <property type="match status" value="1"/>
</dbReference>
<dbReference type="InterPro" id="IPR006050">
    <property type="entry name" value="DNA_photolyase_N"/>
</dbReference>
<dbReference type="GO" id="GO:0006139">
    <property type="term" value="P:nucleobase-containing compound metabolic process"/>
    <property type="evidence" value="ECO:0007669"/>
    <property type="project" value="UniProtKB-ARBA"/>
</dbReference>
<dbReference type="GO" id="GO:0006950">
    <property type="term" value="P:response to stress"/>
    <property type="evidence" value="ECO:0007669"/>
    <property type="project" value="UniProtKB-ARBA"/>
</dbReference>
<dbReference type="PANTHER" id="PTHR11455:SF9">
    <property type="entry name" value="CRYPTOCHROME CIRCADIAN CLOCK 5 ISOFORM X1"/>
    <property type="match status" value="1"/>
</dbReference>
<reference evidence="8 9" key="1">
    <citation type="journal article" date="2013" name="Genome Announc.">
        <title>Draft Genome Sequence of the Lignocellulose Decomposer Thermobifida fusca Strain TM51.</title>
        <authorList>
            <person name="Toth A."/>
            <person name="Barna T."/>
            <person name="Nagy I."/>
            <person name="Horvath B."/>
            <person name="Nagy I."/>
            <person name="Tancsics A."/>
            <person name="Kriszt B."/>
            <person name="Baka E."/>
            <person name="Fekete C."/>
            <person name="Kukolya J."/>
        </authorList>
    </citation>
    <scope>NUCLEOTIDE SEQUENCE [LARGE SCALE GENOMIC DNA]</scope>
    <source>
        <strain evidence="8 9">TM51</strain>
    </source>
</reference>
<evidence type="ECO:0000256" key="2">
    <source>
        <dbReference type="ARBA" id="ARBA00022827"/>
    </source>
</evidence>
<comment type="caution">
    <text evidence="8">The sequence shown here is derived from an EMBL/GenBank/DDBJ whole genome shotgun (WGS) entry which is preliminary data.</text>
</comment>
<keyword evidence="2 4" id="KW-0274">FAD</keyword>
<dbReference type="AlphaFoldDB" id="A0A9P2TBX4"/>
<dbReference type="RefSeq" id="WP_016188229.1">
    <property type="nucleotide sequence ID" value="NZ_AOSG01000016.1"/>
</dbReference>
<dbReference type="GO" id="GO:0071949">
    <property type="term" value="F:FAD binding"/>
    <property type="evidence" value="ECO:0007669"/>
    <property type="project" value="TreeGrafter"/>
</dbReference>
<evidence type="ECO:0000313" key="8">
    <source>
        <dbReference type="EMBL" id="EOR72307.1"/>
    </source>
</evidence>
<dbReference type="InterPro" id="IPR036155">
    <property type="entry name" value="Crypto/Photolyase_N_sf"/>
</dbReference>
<dbReference type="Gene3D" id="1.10.579.10">
    <property type="entry name" value="DNA Cyclobutane Dipyrimidine Photolyase, subunit A, domain 3"/>
    <property type="match status" value="1"/>
</dbReference>
<keyword evidence="3 6" id="KW-0157">Chromophore</keyword>
<proteinExistence type="inferred from homology"/>
<dbReference type="SUPFAM" id="SSF48173">
    <property type="entry name" value="Cryptochrome/photolyase FAD-binding domain"/>
    <property type="match status" value="1"/>
</dbReference>
<dbReference type="PANTHER" id="PTHR11455">
    <property type="entry name" value="CRYPTOCHROME"/>
    <property type="match status" value="1"/>
</dbReference>
<evidence type="ECO:0000256" key="3">
    <source>
        <dbReference type="ARBA" id="ARBA00022991"/>
    </source>
</evidence>
<dbReference type="GO" id="GO:0009416">
    <property type="term" value="P:response to light stimulus"/>
    <property type="evidence" value="ECO:0007669"/>
    <property type="project" value="TreeGrafter"/>
</dbReference>
<feature type="binding site" evidence="4">
    <location>
        <begin position="346"/>
        <end position="348"/>
    </location>
    <ligand>
        <name>FAD</name>
        <dbReference type="ChEBI" id="CHEBI:57692"/>
    </ligand>
</feature>
<dbReference type="InterPro" id="IPR002081">
    <property type="entry name" value="Cryptochrome/DNA_photolyase_1"/>
</dbReference>
<evidence type="ECO:0000256" key="4">
    <source>
        <dbReference type="PIRSR" id="PIRSR602081-1"/>
    </source>
</evidence>
<dbReference type="Gene3D" id="3.40.50.620">
    <property type="entry name" value="HUPs"/>
    <property type="match status" value="1"/>
</dbReference>
<dbReference type="EMBL" id="AOSG01000016">
    <property type="protein sequence ID" value="EOR72307.1"/>
    <property type="molecule type" value="Genomic_DNA"/>
</dbReference>
<dbReference type="InterPro" id="IPR036134">
    <property type="entry name" value="Crypto/Photolyase_FAD-like_sf"/>
</dbReference>
<gene>
    <name evidence="8" type="ORF">TM51_03033</name>
</gene>
<dbReference type="InterPro" id="IPR018394">
    <property type="entry name" value="DNA_photolyase_1_CS_C"/>
</dbReference>
<dbReference type="Proteomes" id="UP000014184">
    <property type="component" value="Unassembled WGS sequence"/>
</dbReference>
<comment type="similarity">
    <text evidence="6">Belongs to the DNA photolyase family.</text>
</comment>
<organism evidence="8 9">
    <name type="scientific">Thermobifida fusca TM51</name>
    <dbReference type="NCBI Taxonomy" id="1169414"/>
    <lineage>
        <taxon>Bacteria</taxon>
        <taxon>Bacillati</taxon>
        <taxon>Actinomycetota</taxon>
        <taxon>Actinomycetes</taxon>
        <taxon>Streptosporangiales</taxon>
        <taxon>Nocardiopsidaceae</taxon>
        <taxon>Thermobifida</taxon>
    </lineage>
</organism>
<feature type="domain" description="Photolyase/cryptochrome alpha/beta" evidence="7">
    <location>
        <begin position="2"/>
        <end position="129"/>
    </location>
</feature>
<comment type="cofactor">
    <cofactor evidence="4">
        <name>FAD</name>
        <dbReference type="ChEBI" id="CHEBI:57692"/>
    </cofactor>
    <text evidence="4">Binds 1 FAD per subunit.</text>
</comment>
<feature type="site" description="Electron transfer via tryptophanyl radical" evidence="5">
    <location>
        <position position="356"/>
    </location>
</feature>
<dbReference type="PROSITE" id="PS51645">
    <property type="entry name" value="PHR_CRY_ALPHA_BETA"/>
    <property type="match status" value="1"/>
</dbReference>
<evidence type="ECO:0000256" key="5">
    <source>
        <dbReference type="PIRSR" id="PIRSR602081-2"/>
    </source>
</evidence>
<dbReference type="PRINTS" id="PR00147">
    <property type="entry name" value="DNAPHOTLYASE"/>
</dbReference>
<name>A0A9P2TBX4_THEFU</name>
<feature type="site" description="Electron transfer via tryptophanyl radical" evidence="5">
    <location>
        <position position="333"/>
    </location>
</feature>
<dbReference type="GO" id="GO:0003904">
    <property type="term" value="F:deoxyribodipyrimidine photo-lyase activity"/>
    <property type="evidence" value="ECO:0007669"/>
    <property type="project" value="TreeGrafter"/>
</dbReference>
<dbReference type="InterPro" id="IPR014729">
    <property type="entry name" value="Rossmann-like_a/b/a_fold"/>
</dbReference>
<accession>A0A9P2TBX4</accession>
<dbReference type="GO" id="GO:0003677">
    <property type="term" value="F:DNA binding"/>
    <property type="evidence" value="ECO:0007669"/>
    <property type="project" value="TreeGrafter"/>
</dbReference>
<dbReference type="SUPFAM" id="SSF52425">
    <property type="entry name" value="Cryptochrome/photolyase, N-terminal domain"/>
    <property type="match status" value="1"/>
</dbReference>
<evidence type="ECO:0000256" key="6">
    <source>
        <dbReference type="RuleBase" id="RU004182"/>
    </source>
</evidence>
<feature type="site" description="Electron transfer via tryptophanyl radical" evidence="5">
    <location>
        <position position="280"/>
    </location>
</feature>
<keyword evidence="1 4" id="KW-0285">Flavoprotein</keyword>
<protein>
    <submittedName>
        <fullName evidence="8">Deoxyribodipyrimidine photo-lyase type I</fullName>
    </submittedName>
</protein>
<evidence type="ECO:0000259" key="7">
    <source>
        <dbReference type="PROSITE" id="PS51645"/>
    </source>
</evidence>
<dbReference type="Pfam" id="PF03441">
    <property type="entry name" value="FAD_binding_7"/>
    <property type="match status" value="1"/>
</dbReference>
<sequence length="419" mass="46564">MSTTVVLFTRDLRVSDHPALHAAVTEADRVVPLFVVDPALVRVSARNRIAYLLEALAELRGLLRERGGELVVRQGDTVAETVRIVAETGAQAVYLSADVSAAAVRRARQLTEAVRAAGAHVRTFPGVTVVPPGALRPAHGDHYQIFTPYLNAWRAAQWRSPRPAPERVRLPEGLVPGPLPGAELIRLGTGVLAPQREQGGPRTARERIRAWLAQPNQDSRFGCHLHFGCLSPLEVALVAREHPRGALLLRQLALRDFHHQVLQAFPRLPRADYRPRPIQWRDDDSAFAAWCSGRTGVPIVDAGMRQLLWEGYVPGRIRMLTATYLTQVLRIHWKRGADHFYSLLVDGDVANNYGNWQQIAGTGGVPRPARRINLYRQAERYDPSGDYVRRFVPELRSISGSAVHHPPVPRPGGYPPPLR</sequence>